<dbReference type="PROSITE" id="PS51257">
    <property type="entry name" value="PROKAR_LIPOPROTEIN"/>
    <property type="match status" value="1"/>
</dbReference>
<dbReference type="EMBL" id="KZ821614">
    <property type="protein sequence ID" value="PYH75175.1"/>
    <property type="molecule type" value="Genomic_DNA"/>
</dbReference>
<proteinExistence type="predicted"/>
<accession>A0A319BR20</accession>
<organism evidence="1 2">
    <name type="scientific">Aspergillus vadensis (strain CBS 113365 / IMI 142717 / IBT 24658)</name>
    <dbReference type="NCBI Taxonomy" id="1448311"/>
    <lineage>
        <taxon>Eukaryota</taxon>
        <taxon>Fungi</taxon>
        <taxon>Dikarya</taxon>
        <taxon>Ascomycota</taxon>
        <taxon>Pezizomycotina</taxon>
        <taxon>Eurotiomycetes</taxon>
        <taxon>Eurotiomycetidae</taxon>
        <taxon>Eurotiales</taxon>
        <taxon>Aspergillaceae</taxon>
        <taxon>Aspergillus</taxon>
        <taxon>Aspergillus subgen. Circumdati</taxon>
    </lineage>
</organism>
<gene>
    <name evidence="1" type="ORF">BO88DRAFT_32119</name>
</gene>
<dbReference type="RefSeq" id="XP_025568969.1">
    <property type="nucleotide sequence ID" value="XM_025702475.1"/>
</dbReference>
<evidence type="ECO:0000313" key="2">
    <source>
        <dbReference type="Proteomes" id="UP000248405"/>
    </source>
</evidence>
<evidence type="ECO:0000313" key="1">
    <source>
        <dbReference type="EMBL" id="PYH75175.1"/>
    </source>
</evidence>
<sequence length="110" mass="12650">MSRRVGQSSLFFSTRLCHQQLCSLVAACACRISTSYIIRRLREGQVTGFLSHLIADNGLSFHTWKYQALIFVCTFQTQFGSLSRVSNHNYQFPILLAKRHSQFSLNYLLL</sequence>
<name>A0A319BR20_ASPVC</name>
<reference evidence="1" key="1">
    <citation type="submission" date="2016-12" db="EMBL/GenBank/DDBJ databases">
        <title>The genomes of Aspergillus section Nigri reveals drivers in fungal speciation.</title>
        <authorList>
            <consortium name="DOE Joint Genome Institute"/>
            <person name="Vesth T.C."/>
            <person name="Nybo J."/>
            <person name="Theobald S."/>
            <person name="Brandl J."/>
            <person name="Frisvad J.C."/>
            <person name="Nielsen K.F."/>
            <person name="Lyhne E.K."/>
            <person name="Kogle M.E."/>
            <person name="Kuo A."/>
            <person name="Riley R."/>
            <person name="Clum A."/>
            <person name="Nolan M."/>
            <person name="Lipzen A."/>
            <person name="Salamov A."/>
            <person name="Henrissat B."/>
            <person name="Wiebenga A."/>
            <person name="De Vries R.P."/>
            <person name="Grigoriev I.V."/>
            <person name="Mortensen U.H."/>
            <person name="Andersen M.R."/>
            <person name="Baker S.E."/>
        </authorList>
    </citation>
    <scope>NUCLEOTIDE SEQUENCE [LARGE SCALE GENOMIC DNA]</scope>
    <source>
        <strain evidence="1">CBS 113365</strain>
    </source>
</reference>
<dbReference type="GeneID" id="37207067"/>
<protein>
    <submittedName>
        <fullName evidence="1">Uncharacterized protein</fullName>
    </submittedName>
</protein>
<keyword evidence="2" id="KW-1185">Reference proteome</keyword>
<dbReference type="Proteomes" id="UP000248405">
    <property type="component" value="Unassembled WGS sequence"/>
</dbReference>
<dbReference type="AlphaFoldDB" id="A0A319BR20"/>